<evidence type="ECO:0000256" key="3">
    <source>
        <dbReference type="ARBA" id="ARBA00022475"/>
    </source>
</evidence>
<dbReference type="InterPro" id="IPR003004">
    <property type="entry name" value="GspF/PilC"/>
</dbReference>
<dbReference type="PANTHER" id="PTHR30012:SF0">
    <property type="entry name" value="TYPE II SECRETION SYSTEM PROTEIN F-RELATED"/>
    <property type="match status" value="1"/>
</dbReference>
<keyword evidence="6 8" id="KW-1133">Transmembrane helix</keyword>
<keyword evidence="3" id="KW-1003">Cell membrane</keyword>
<dbReference type="AlphaFoldDB" id="A0A4R1GH12"/>
<comment type="caution">
    <text evidence="10">The sequence shown here is derived from an EMBL/GenBank/DDBJ whole genome shotgun (WGS) entry which is preliminary data.</text>
</comment>
<keyword evidence="7 8" id="KW-0472">Membrane</keyword>
<keyword evidence="5 8" id="KW-0812">Transmembrane</keyword>
<name>A0A4R1GH12_9BACT</name>
<evidence type="ECO:0000256" key="7">
    <source>
        <dbReference type="ARBA" id="ARBA00023136"/>
    </source>
</evidence>
<gene>
    <name evidence="10" type="ORF">CLV27_0074</name>
</gene>
<feature type="transmembrane region" description="Helical" evidence="8">
    <location>
        <begin position="223"/>
        <end position="241"/>
    </location>
</feature>
<dbReference type="OrthoDB" id="9805682at2"/>
<dbReference type="GO" id="GO:0005886">
    <property type="term" value="C:plasma membrane"/>
    <property type="evidence" value="ECO:0007669"/>
    <property type="project" value="UniProtKB-SubCell"/>
</dbReference>
<keyword evidence="4" id="KW-0997">Cell inner membrane</keyword>
<reference evidence="10 11" key="1">
    <citation type="submission" date="2019-03" db="EMBL/GenBank/DDBJ databases">
        <title>Genomic Encyclopedia of Archaeal and Bacterial Type Strains, Phase II (KMG-II): from individual species to whole genera.</title>
        <authorList>
            <person name="Goeker M."/>
        </authorList>
    </citation>
    <scope>NUCLEOTIDE SEQUENCE [LARGE SCALE GENOMIC DNA]</scope>
    <source>
        <strain evidence="10 11">DSM 24425</strain>
    </source>
</reference>
<dbReference type="PANTHER" id="PTHR30012">
    <property type="entry name" value="GENERAL SECRETION PATHWAY PROTEIN"/>
    <property type="match status" value="1"/>
</dbReference>
<dbReference type="InterPro" id="IPR042094">
    <property type="entry name" value="T2SS_GspF_sf"/>
</dbReference>
<protein>
    <submittedName>
        <fullName evidence="10">Type IV pilus assembly protein PilC</fullName>
    </submittedName>
</protein>
<evidence type="ECO:0000256" key="1">
    <source>
        <dbReference type="ARBA" id="ARBA00004429"/>
    </source>
</evidence>
<dbReference type="InterPro" id="IPR018076">
    <property type="entry name" value="T2SS_GspF_dom"/>
</dbReference>
<dbReference type="Gene3D" id="1.20.81.30">
    <property type="entry name" value="Type II secretion system (T2SS), domain F"/>
    <property type="match status" value="2"/>
</dbReference>
<comment type="subcellular location">
    <subcellularLocation>
        <location evidence="1">Cell inner membrane</location>
        <topology evidence="1">Multi-pass membrane protein</topology>
    </subcellularLocation>
</comment>
<evidence type="ECO:0000256" key="2">
    <source>
        <dbReference type="ARBA" id="ARBA00005745"/>
    </source>
</evidence>
<feature type="transmembrane region" description="Helical" evidence="8">
    <location>
        <begin position="170"/>
        <end position="192"/>
    </location>
</feature>
<evidence type="ECO:0000256" key="5">
    <source>
        <dbReference type="ARBA" id="ARBA00022692"/>
    </source>
</evidence>
<dbReference type="Pfam" id="PF00482">
    <property type="entry name" value="T2SSF"/>
    <property type="match status" value="2"/>
</dbReference>
<feature type="transmembrane region" description="Helical" evidence="8">
    <location>
        <begin position="253"/>
        <end position="274"/>
    </location>
</feature>
<dbReference type="FunFam" id="1.20.81.30:FF:000001">
    <property type="entry name" value="Type II secretion system protein F"/>
    <property type="match status" value="2"/>
</dbReference>
<evidence type="ECO:0000256" key="6">
    <source>
        <dbReference type="ARBA" id="ARBA00022989"/>
    </source>
</evidence>
<dbReference type="RefSeq" id="WP_132524661.1">
    <property type="nucleotide sequence ID" value="NZ_SMFV01000001.1"/>
</dbReference>
<sequence>MPVYKYVGRDVLDRRRVGRIEADNEELAKEILFTRGVVTVEKLKEDKSFLSTEIDLSFLEKISLKDLLIFTRQLHAMVNAGIPLVTSLKIIQDQIPNKKLRKIIDELASFIEEGGRFSTALNKYRNVFGDLYINMIRAAEEAGTLEETLHRLATYLEKIESLRGKVKSALFYPVMVLVIATVIVVGILMFVIPTFQQLYADLGGQLPALTQMVINMSQALRDYIGWVFLGLVAFVVAMSQIRKIPQVKFLTDMILLKVPIFGNLILKSNIASFARTLSSMIASGLNILDALAIAAKTTSNEVIRKAIDNVRSQVERGIGVSTALSRNSVFPPMLVNMVATGEEAGNMDEMLSKVAEFYEEEVDRTVEALTSLIEPMMMVFIGVIIGFIIIAMYLPIFKMGELIR</sequence>
<organism evidence="10 11">
    <name type="scientific">Phorcysia thermohydrogeniphila</name>
    <dbReference type="NCBI Taxonomy" id="936138"/>
    <lineage>
        <taxon>Bacteria</taxon>
        <taxon>Pseudomonadati</taxon>
        <taxon>Aquificota</taxon>
        <taxon>Aquificia</taxon>
        <taxon>Desulfurobacteriales</taxon>
        <taxon>Desulfurobacteriaceae</taxon>
        <taxon>Phorcysia</taxon>
    </lineage>
</organism>
<evidence type="ECO:0000313" key="10">
    <source>
        <dbReference type="EMBL" id="TCK06273.1"/>
    </source>
</evidence>
<dbReference type="PRINTS" id="PR00812">
    <property type="entry name" value="BCTERIALGSPF"/>
</dbReference>
<keyword evidence="11" id="KW-1185">Reference proteome</keyword>
<proteinExistence type="inferred from homology"/>
<evidence type="ECO:0000259" key="9">
    <source>
        <dbReference type="Pfam" id="PF00482"/>
    </source>
</evidence>
<comment type="similarity">
    <text evidence="2">Belongs to the GSP F family.</text>
</comment>
<feature type="domain" description="Type II secretion system protein GspF" evidence="9">
    <location>
        <begin position="70"/>
        <end position="193"/>
    </location>
</feature>
<evidence type="ECO:0000313" key="11">
    <source>
        <dbReference type="Proteomes" id="UP000295777"/>
    </source>
</evidence>
<feature type="domain" description="Type II secretion system protein GspF" evidence="9">
    <location>
        <begin position="273"/>
        <end position="395"/>
    </location>
</feature>
<accession>A0A4R1GH12</accession>
<dbReference type="EMBL" id="SMFV01000001">
    <property type="protein sequence ID" value="TCK06273.1"/>
    <property type="molecule type" value="Genomic_DNA"/>
</dbReference>
<feature type="transmembrane region" description="Helical" evidence="8">
    <location>
        <begin position="376"/>
        <end position="396"/>
    </location>
</feature>
<dbReference type="Proteomes" id="UP000295777">
    <property type="component" value="Unassembled WGS sequence"/>
</dbReference>
<evidence type="ECO:0000256" key="4">
    <source>
        <dbReference type="ARBA" id="ARBA00022519"/>
    </source>
</evidence>
<evidence type="ECO:0000256" key="8">
    <source>
        <dbReference type="SAM" id="Phobius"/>
    </source>
</evidence>